<feature type="transmembrane region" description="Helical" evidence="1">
    <location>
        <begin position="54"/>
        <end position="75"/>
    </location>
</feature>
<feature type="transmembrane region" description="Helical" evidence="1">
    <location>
        <begin position="117"/>
        <end position="137"/>
    </location>
</feature>
<name>A0A4R8DX61_9BACT</name>
<proteinExistence type="predicted"/>
<gene>
    <name evidence="2" type="ORF">EDB95_3075</name>
</gene>
<dbReference type="Proteomes" id="UP000294498">
    <property type="component" value="Unassembled WGS sequence"/>
</dbReference>
<comment type="caution">
    <text evidence="2">The sequence shown here is derived from an EMBL/GenBank/DDBJ whole genome shotgun (WGS) entry which is preliminary data.</text>
</comment>
<sequence length="142" mass="16172">MSDDTLSGYRDTLQKDITDKEKEYHTTITYISAGALAFFLTLNDKFFKIQSAHGEWLMFASLGCLLLSIILYVPANMVDISTDRTLMDEVDRQIGEDMDDDDALLKIWRKSMRWSQLIYTARLIAMVVGVVLEAIFVSCNLS</sequence>
<evidence type="ECO:0000313" key="3">
    <source>
        <dbReference type="Proteomes" id="UP000294498"/>
    </source>
</evidence>
<dbReference type="EMBL" id="SODV01000001">
    <property type="protein sequence ID" value="TDX02027.1"/>
    <property type="molecule type" value="Genomic_DNA"/>
</dbReference>
<keyword evidence="3" id="KW-1185">Reference proteome</keyword>
<protein>
    <submittedName>
        <fullName evidence="2">Uncharacterized protein</fullName>
    </submittedName>
</protein>
<evidence type="ECO:0000256" key="1">
    <source>
        <dbReference type="SAM" id="Phobius"/>
    </source>
</evidence>
<reference evidence="2 3" key="1">
    <citation type="submission" date="2019-03" db="EMBL/GenBank/DDBJ databases">
        <title>Genomic Encyclopedia of Type Strains, Phase IV (KMG-IV): sequencing the most valuable type-strain genomes for metagenomic binning, comparative biology and taxonomic classification.</title>
        <authorList>
            <person name="Goeker M."/>
        </authorList>
    </citation>
    <scope>NUCLEOTIDE SEQUENCE [LARGE SCALE GENOMIC DNA]</scope>
    <source>
        <strain evidence="2 3">DSM 100059</strain>
    </source>
</reference>
<evidence type="ECO:0000313" key="2">
    <source>
        <dbReference type="EMBL" id="TDX02027.1"/>
    </source>
</evidence>
<feature type="transmembrane region" description="Helical" evidence="1">
    <location>
        <begin position="24"/>
        <end position="42"/>
    </location>
</feature>
<dbReference type="RefSeq" id="WP_133994655.1">
    <property type="nucleotide sequence ID" value="NZ_SODV01000001.1"/>
</dbReference>
<keyword evidence="1" id="KW-0812">Transmembrane</keyword>
<accession>A0A4R8DX61</accession>
<keyword evidence="1" id="KW-1133">Transmembrane helix</keyword>
<keyword evidence="1" id="KW-0472">Membrane</keyword>
<dbReference type="AlphaFoldDB" id="A0A4R8DX61"/>
<organism evidence="2 3">
    <name type="scientific">Dinghuibacter silviterrae</name>
    <dbReference type="NCBI Taxonomy" id="1539049"/>
    <lineage>
        <taxon>Bacteria</taxon>
        <taxon>Pseudomonadati</taxon>
        <taxon>Bacteroidota</taxon>
        <taxon>Chitinophagia</taxon>
        <taxon>Chitinophagales</taxon>
        <taxon>Chitinophagaceae</taxon>
        <taxon>Dinghuibacter</taxon>
    </lineage>
</organism>